<keyword evidence="3" id="KW-1185">Reference proteome</keyword>
<feature type="chain" id="PRO_5040425220" description="Secreted protein" evidence="1">
    <location>
        <begin position="34"/>
        <end position="83"/>
    </location>
</feature>
<evidence type="ECO:0000313" key="2">
    <source>
        <dbReference type="EMBL" id="MBW0561329.1"/>
    </source>
</evidence>
<dbReference type="EMBL" id="AVOT02070864">
    <property type="protein sequence ID" value="MBW0561329.1"/>
    <property type="molecule type" value="Genomic_DNA"/>
</dbReference>
<reference evidence="2" key="1">
    <citation type="submission" date="2021-03" db="EMBL/GenBank/DDBJ databases">
        <title>Draft genome sequence of rust myrtle Austropuccinia psidii MF-1, a brazilian biotype.</title>
        <authorList>
            <person name="Quecine M.C."/>
            <person name="Pachon D.M.R."/>
            <person name="Bonatelli M.L."/>
            <person name="Correr F.H."/>
            <person name="Franceschini L.M."/>
            <person name="Leite T.F."/>
            <person name="Margarido G.R.A."/>
            <person name="Almeida C.A."/>
            <person name="Ferrarezi J.A."/>
            <person name="Labate C.A."/>
        </authorList>
    </citation>
    <scope>NUCLEOTIDE SEQUENCE</scope>
    <source>
        <strain evidence="2">MF-1</strain>
    </source>
</reference>
<name>A0A9Q3JFS8_9BASI</name>
<dbReference type="AlphaFoldDB" id="A0A9Q3JFS8"/>
<evidence type="ECO:0000313" key="3">
    <source>
        <dbReference type="Proteomes" id="UP000765509"/>
    </source>
</evidence>
<keyword evidence="1" id="KW-0732">Signal</keyword>
<feature type="signal peptide" evidence="1">
    <location>
        <begin position="1"/>
        <end position="33"/>
    </location>
</feature>
<dbReference type="Proteomes" id="UP000765509">
    <property type="component" value="Unassembled WGS sequence"/>
</dbReference>
<evidence type="ECO:0000256" key="1">
    <source>
        <dbReference type="SAM" id="SignalP"/>
    </source>
</evidence>
<proteinExistence type="predicted"/>
<accession>A0A9Q3JFS8</accession>
<organism evidence="2 3">
    <name type="scientific">Austropuccinia psidii MF-1</name>
    <dbReference type="NCBI Taxonomy" id="1389203"/>
    <lineage>
        <taxon>Eukaryota</taxon>
        <taxon>Fungi</taxon>
        <taxon>Dikarya</taxon>
        <taxon>Basidiomycota</taxon>
        <taxon>Pucciniomycotina</taxon>
        <taxon>Pucciniomycetes</taxon>
        <taxon>Pucciniales</taxon>
        <taxon>Sphaerophragmiaceae</taxon>
        <taxon>Austropuccinia</taxon>
    </lineage>
</organism>
<evidence type="ECO:0008006" key="4">
    <source>
        <dbReference type="Google" id="ProtNLM"/>
    </source>
</evidence>
<comment type="caution">
    <text evidence="2">The sequence shown here is derived from an EMBL/GenBank/DDBJ whole genome shotgun (WGS) entry which is preliminary data.</text>
</comment>
<protein>
    <recommendedName>
        <fullName evidence="4">Secreted protein</fullName>
    </recommendedName>
</protein>
<sequence>MSTLTHPYTSATLPNPLLCALIICLQHCHLMSALTHPYAYETPPCPHNMPQILPPNLCNHPSLGSPSLILSEAYHSYAPALDT</sequence>
<gene>
    <name evidence="2" type="ORF">O181_101044</name>
</gene>